<keyword evidence="1" id="KW-0732">Signal</keyword>
<evidence type="ECO:0000313" key="2">
    <source>
        <dbReference type="EMBL" id="MDI5963452.1"/>
    </source>
</evidence>
<sequence>MRRSRRAAAAAIALGLAAGVTVLAAPAASAATAVSCSSAQEAAVGSADNRSTAMTTSTTACPGWVDNGGPYTFSISQVTIVVTILRPGQPPQYLPLTLDNEVATCQTVAVSGTKINAGGCTYSP</sequence>
<feature type="signal peptide" evidence="1">
    <location>
        <begin position="1"/>
        <end position="24"/>
    </location>
</feature>
<organism evidence="3">
    <name type="scientific">Streptantibioticus silvisoli</name>
    <dbReference type="NCBI Taxonomy" id="2705255"/>
    <lineage>
        <taxon>Bacteria</taxon>
        <taxon>Bacillati</taxon>
        <taxon>Actinomycetota</taxon>
        <taxon>Actinomycetes</taxon>
        <taxon>Kitasatosporales</taxon>
        <taxon>Streptomycetaceae</taxon>
        <taxon>Streptantibioticus</taxon>
    </lineage>
</organism>
<evidence type="ECO:0000313" key="4">
    <source>
        <dbReference type="Proteomes" id="UP001156398"/>
    </source>
</evidence>
<dbReference type="PROSITE" id="PS51318">
    <property type="entry name" value="TAT"/>
    <property type="match status" value="1"/>
</dbReference>
<gene>
    <name evidence="2" type="ORF">POF43_012140</name>
    <name evidence="3" type="ORF">POF50_008175</name>
</gene>
<dbReference type="Proteomes" id="UP001156398">
    <property type="component" value="Unassembled WGS sequence"/>
</dbReference>
<name>A0AA90GZE5_9ACTN</name>
<dbReference type="EMBL" id="JAAGKO020000014">
    <property type="protein sequence ID" value="MDI5963452.1"/>
    <property type="molecule type" value="Genomic_DNA"/>
</dbReference>
<dbReference type="InterPro" id="IPR006311">
    <property type="entry name" value="TAT_signal"/>
</dbReference>
<comment type="caution">
    <text evidence="3">The sequence shown here is derived from an EMBL/GenBank/DDBJ whole genome shotgun (WGS) entry which is preliminary data.</text>
</comment>
<dbReference type="EMBL" id="JABXJJ020000009">
    <property type="protein sequence ID" value="MDI5969321.1"/>
    <property type="molecule type" value="Genomic_DNA"/>
</dbReference>
<reference evidence="3 4" key="1">
    <citation type="submission" date="2023-05" db="EMBL/GenBank/DDBJ databases">
        <title>Streptantibioticus silvisoli sp. nov., acidotolerant actinomycetes 1 from pine litter.</title>
        <authorList>
            <person name="Swiecimska M."/>
            <person name="Golinska P."/>
            <person name="Sangal V."/>
            <person name="Wachnowicz B."/>
            <person name="Goodfellow M."/>
        </authorList>
    </citation>
    <scope>NUCLEOTIDE SEQUENCE</scope>
    <source>
        <strain evidence="3">SL13</strain>
        <strain evidence="2 4">SL54</strain>
    </source>
</reference>
<keyword evidence="4" id="KW-1185">Reference proteome</keyword>
<dbReference type="RefSeq" id="WP_271313169.1">
    <property type="nucleotide sequence ID" value="NZ_JAAGKO020000014.1"/>
</dbReference>
<proteinExistence type="predicted"/>
<evidence type="ECO:0000256" key="1">
    <source>
        <dbReference type="SAM" id="SignalP"/>
    </source>
</evidence>
<accession>A0AA90GZE5</accession>
<protein>
    <submittedName>
        <fullName evidence="3">Uncharacterized protein</fullName>
    </submittedName>
</protein>
<dbReference type="AlphaFoldDB" id="A0AA90GZE5"/>
<evidence type="ECO:0000313" key="3">
    <source>
        <dbReference type="EMBL" id="MDI5969321.1"/>
    </source>
</evidence>
<feature type="chain" id="PRO_5041642451" evidence="1">
    <location>
        <begin position="25"/>
        <end position="124"/>
    </location>
</feature>